<dbReference type="InterPro" id="IPR029058">
    <property type="entry name" value="AB_hydrolase_fold"/>
</dbReference>
<comment type="caution">
    <text evidence="4">The sequence shown here is derived from an EMBL/GenBank/DDBJ whole genome shotgun (WGS) entry which is preliminary data.</text>
</comment>
<evidence type="ECO:0000313" key="4">
    <source>
        <dbReference type="EMBL" id="MDO5986206.1"/>
    </source>
</evidence>
<dbReference type="EMBL" id="JAUOEM010000001">
    <property type="protein sequence ID" value="MDO5986206.1"/>
    <property type="molecule type" value="Genomic_DNA"/>
</dbReference>
<dbReference type="InterPro" id="IPR049492">
    <property type="entry name" value="BD-FAE-like_dom"/>
</dbReference>
<dbReference type="Proteomes" id="UP001176891">
    <property type="component" value="Unassembled WGS sequence"/>
</dbReference>
<dbReference type="RefSeq" id="WP_303280727.1">
    <property type="nucleotide sequence ID" value="NZ_BAABCZ010000016.1"/>
</dbReference>
<evidence type="ECO:0000256" key="1">
    <source>
        <dbReference type="ARBA" id="ARBA00022801"/>
    </source>
</evidence>
<accession>A0ABT8WWZ6</accession>
<dbReference type="PROSITE" id="PS51257">
    <property type="entry name" value="PROKAR_LIPOPROTEIN"/>
    <property type="match status" value="1"/>
</dbReference>
<feature type="chain" id="PRO_5047413878" evidence="2">
    <location>
        <begin position="20"/>
        <end position="373"/>
    </location>
</feature>
<protein>
    <submittedName>
        <fullName evidence="4">Alpha/beta hydrolase</fullName>
    </submittedName>
</protein>
<keyword evidence="5" id="KW-1185">Reference proteome</keyword>
<organism evidence="4 5">
    <name type="scientific">Flavivirga amylovorans</name>
    <dbReference type="NCBI Taxonomy" id="870486"/>
    <lineage>
        <taxon>Bacteria</taxon>
        <taxon>Pseudomonadati</taxon>
        <taxon>Bacteroidota</taxon>
        <taxon>Flavobacteriia</taxon>
        <taxon>Flavobacteriales</taxon>
        <taxon>Flavobacteriaceae</taxon>
        <taxon>Flavivirga</taxon>
    </lineage>
</organism>
<keyword evidence="2" id="KW-0732">Signal</keyword>
<dbReference type="Gene3D" id="3.40.50.1820">
    <property type="entry name" value="alpha/beta hydrolase"/>
    <property type="match status" value="1"/>
</dbReference>
<dbReference type="GO" id="GO:0016787">
    <property type="term" value="F:hydrolase activity"/>
    <property type="evidence" value="ECO:0007669"/>
    <property type="project" value="UniProtKB-KW"/>
</dbReference>
<dbReference type="PANTHER" id="PTHR48081:SF13">
    <property type="entry name" value="ALPHA_BETA HYDROLASE"/>
    <property type="match status" value="1"/>
</dbReference>
<dbReference type="InterPro" id="IPR050300">
    <property type="entry name" value="GDXG_lipolytic_enzyme"/>
</dbReference>
<sequence>MKHLFLYIGVLILSTIACNAQKTEQVESREVLKSNKTSNNFKPLKTVFELNLEADVNNDSILTEQEYRDFQFVGIRRNRFKEFSGYYKRITDIPYAAGGEEHQKLDVIIPVNRTASSLPVIIFVHGGGWKKGDKCDGYPLLDDFLKEGNYIGVSINYRLTNEAKWPAQLHDCKAAIRWVKANAEMYGIDKEKIGLWGTSAGGHLVSMLAVTANNERFEGVVGSHLTESASVTCAINGFGPSDLMLEGTLLNKVVYNDFSDPGYNVFNLIGVEDLKQKAKNASPIYWVHNNVPPFLSYHGVLDEGVPIKHSDRLHEKLKAKGAKDAYLLRIENMEHGHGGGKFTETTRYLFNFFERFLREKPIKIDAITTLKQP</sequence>
<dbReference type="SUPFAM" id="SSF53474">
    <property type="entry name" value="alpha/beta-Hydrolases"/>
    <property type="match status" value="1"/>
</dbReference>
<feature type="signal peptide" evidence="2">
    <location>
        <begin position="1"/>
        <end position="19"/>
    </location>
</feature>
<name>A0ABT8WWZ6_9FLAO</name>
<feature type="domain" description="BD-FAE-like" evidence="3">
    <location>
        <begin position="105"/>
        <end position="317"/>
    </location>
</feature>
<keyword evidence="1 4" id="KW-0378">Hydrolase</keyword>
<gene>
    <name evidence="4" type="ORF">Q4Q39_02210</name>
</gene>
<evidence type="ECO:0000313" key="5">
    <source>
        <dbReference type="Proteomes" id="UP001176891"/>
    </source>
</evidence>
<proteinExistence type="predicted"/>
<evidence type="ECO:0000259" key="3">
    <source>
        <dbReference type="Pfam" id="PF20434"/>
    </source>
</evidence>
<dbReference type="Pfam" id="PF20434">
    <property type="entry name" value="BD-FAE"/>
    <property type="match status" value="1"/>
</dbReference>
<reference evidence="4" key="1">
    <citation type="submission" date="2023-07" db="EMBL/GenBank/DDBJ databases">
        <title>Two novel species in the genus Flavivirga.</title>
        <authorList>
            <person name="Kwon K."/>
        </authorList>
    </citation>
    <scope>NUCLEOTIDE SEQUENCE</scope>
    <source>
        <strain evidence="4">KACC 14157</strain>
    </source>
</reference>
<evidence type="ECO:0000256" key="2">
    <source>
        <dbReference type="SAM" id="SignalP"/>
    </source>
</evidence>
<dbReference type="PANTHER" id="PTHR48081">
    <property type="entry name" value="AB HYDROLASE SUPERFAMILY PROTEIN C4A8.06C"/>
    <property type="match status" value="1"/>
</dbReference>